<dbReference type="EMBL" id="BTRK01000005">
    <property type="protein sequence ID" value="GMR54791.1"/>
    <property type="molecule type" value="Genomic_DNA"/>
</dbReference>
<feature type="non-terminal residue" evidence="2">
    <location>
        <position position="68"/>
    </location>
</feature>
<name>A0AAN5D1S4_9BILA</name>
<evidence type="ECO:0000313" key="3">
    <source>
        <dbReference type="Proteomes" id="UP001328107"/>
    </source>
</evidence>
<evidence type="ECO:0000313" key="2">
    <source>
        <dbReference type="EMBL" id="GMR54791.1"/>
    </source>
</evidence>
<gene>
    <name evidence="2" type="ORF">PMAYCL1PPCAC_24986</name>
</gene>
<evidence type="ECO:0000259" key="1">
    <source>
        <dbReference type="Pfam" id="PF10545"/>
    </source>
</evidence>
<comment type="caution">
    <text evidence="2">The sequence shown here is derived from an EMBL/GenBank/DDBJ whole genome shotgun (WGS) entry which is preliminary data.</text>
</comment>
<keyword evidence="3" id="KW-1185">Reference proteome</keyword>
<dbReference type="InterPro" id="IPR006578">
    <property type="entry name" value="MADF-dom"/>
</dbReference>
<accession>A0AAN5D1S4</accession>
<organism evidence="2 3">
    <name type="scientific">Pristionchus mayeri</name>
    <dbReference type="NCBI Taxonomy" id="1317129"/>
    <lineage>
        <taxon>Eukaryota</taxon>
        <taxon>Metazoa</taxon>
        <taxon>Ecdysozoa</taxon>
        <taxon>Nematoda</taxon>
        <taxon>Chromadorea</taxon>
        <taxon>Rhabditida</taxon>
        <taxon>Rhabditina</taxon>
        <taxon>Diplogasteromorpha</taxon>
        <taxon>Diplogasteroidea</taxon>
        <taxon>Neodiplogasteridae</taxon>
        <taxon>Pristionchus</taxon>
    </lineage>
</organism>
<dbReference type="AlphaFoldDB" id="A0AAN5D1S4"/>
<proteinExistence type="predicted"/>
<dbReference type="Pfam" id="PF10545">
    <property type="entry name" value="MADF_DNA_bdg"/>
    <property type="match status" value="1"/>
</dbReference>
<sequence>MSRTSFIVKEPPRLHYNKFFAAIHGRPALWDSRDKDFDNTEVTHHLWNEVAKICGKYKGAHAQIEFLR</sequence>
<feature type="domain" description="MADF" evidence="1">
    <location>
        <begin position="21"/>
        <end position="55"/>
    </location>
</feature>
<protein>
    <recommendedName>
        <fullName evidence="1">MADF domain-containing protein</fullName>
    </recommendedName>
</protein>
<reference evidence="3" key="1">
    <citation type="submission" date="2022-10" db="EMBL/GenBank/DDBJ databases">
        <title>Genome assembly of Pristionchus species.</title>
        <authorList>
            <person name="Yoshida K."/>
            <person name="Sommer R.J."/>
        </authorList>
    </citation>
    <scope>NUCLEOTIDE SEQUENCE [LARGE SCALE GENOMIC DNA]</scope>
    <source>
        <strain evidence="3">RS5460</strain>
    </source>
</reference>
<dbReference type="Proteomes" id="UP001328107">
    <property type="component" value="Unassembled WGS sequence"/>
</dbReference>